<keyword evidence="1" id="KW-0732">Signal</keyword>
<name>A0AAN7VY88_9PEZI</name>
<protein>
    <recommendedName>
        <fullName evidence="4">Apple domain-containing protein</fullName>
    </recommendedName>
</protein>
<organism evidence="2 3">
    <name type="scientific">Elasticomyces elasticus</name>
    <dbReference type="NCBI Taxonomy" id="574655"/>
    <lineage>
        <taxon>Eukaryota</taxon>
        <taxon>Fungi</taxon>
        <taxon>Dikarya</taxon>
        <taxon>Ascomycota</taxon>
        <taxon>Pezizomycotina</taxon>
        <taxon>Dothideomycetes</taxon>
        <taxon>Dothideomycetidae</taxon>
        <taxon>Mycosphaerellales</taxon>
        <taxon>Teratosphaeriaceae</taxon>
        <taxon>Elasticomyces</taxon>
    </lineage>
</organism>
<comment type="caution">
    <text evidence="2">The sequence shown here is derived from an EMBL/GenBank/DDBJ whole genome shotgun (WGS) entry which is preliminary data.</text>
</comment>
<dbReference type="Proteomes" id="UP001310594">
    <property type="component" value="Unassembled WGS sequence"/>
</dbReference>
<evidence type="ECO:0000256" key="1">
    <source>
        <dbReference type="SAM" id="SignalP"/>
    </source>
</evidence>
<evidence type="ECO:0008006" key="4">
    <source>
        <dbReference type="Google" id="ProtNLM"/>
    </source>
</evidence>
<accession>A0AAN7VY88</accession>
<evidence type="ECO:0000313" key="2">
    <source>
        <dbReference type="EMBL" id="KAK5692946.1"/>
    </source>
</evidence>
<dbReference type="EMBL" id="JAVRQU010000018">
    <property type="protein sequence ID" value="KAK5692946.1"/>
    <property type="molecule type" value="Genomic_DNA"/>
</dbReference>
<dbReference type="AlphaFoldDB" id="A0AAN7VY88"/>
<evidence type="ECO:0000313" key="3">
    <source>
        <dbReference type="Proteomes" id="UP001310594"/>
    </source>
</evidence>
<reference evidence="2" key="1">
    <citation type="submission" date="2023-08" db="EMBL/GenBank/DDBJ databases">
        <title>Black Yeasts Isolated from many extreme environments.</title>
        <authorList>
            <person name="Coleine C."/>
            <person name="Stajich J.E."/>
            <person name="Selbmann L."/>
        </authorList>
    </citation>
    <scope>NUCLEOTIDE SEQUENCE</scope>
    <source>
        <strain evidence="2">CCFEE 5810</strain>
    </source>
</reference>
<feature type="chain" id="PRO_5042830030" description="Apple domain-containing protein" evidence="1">
    <location>
        <begin position="22"/>
        <end position="373"/>
    </location>
</feature>
<sequence>MIRHWLLRTLATSTLLRLATAQNNYACPANNGQTVTDSYGVQYIIGCGNDTTQGNYAASLVSSSFNDCMNGCSIPSFKTSGNAGNCTAVTYQGGTNGVGSGNCYYKNFNGESFTSGSPSLVGLIRVAYYSAATVSTPSTPSFNGPSWTCPAQNYTLVTDPNGVQYVIGCGTDTSMGSYALYTTTIGFDDCFSWCSNGTYPTTAGAGHCSAFTFVGPTNGVGQGTCYYKNGATESFSGSASNFVAAIRYDAYSGTAPMATLGGSGSSASSSSNAAAVVASPASGNAVTYTTISYATQTTTSFATRTLTTTGTVTATSVTSYYTTIVSTRVQTYTTSYVQTSTLISTLPGTIITATSTYSYGVTTTPLPSTVTCE</sequence>
<feature type="signal peptide" evidence="1">
    <location>
        <begin position="1"/>
        <end position="21"/>
    </location>
</feature>
<gene>
    <name evidence="2" type="ORF">LTR97_010422</name>
</gene>
<proteinExistence type="predicted"/>